<comment type="caution">
    <text evidence="3">The sequence shown here is derived from an EMBL/GenBank/DDBJ whole genome shotgun (WGS) entry which is preliminary data.</text>
</comment>
<dbReference type="InterPro" id="IPR000157">
    <property type="entry name" value="TIR_dom"/>
</dbReference>
<dbReference type="InterPro" id="IPR035897">
    <property type="entry name" value="Toll_tir_struct_dom_sf"/>
</dbReference>
<evidence type="ECO:0000313" key="3">
    <source>
        <dbReference type="EMBL" id="MCH85410.1"/>
    </source>
</evidence>
<dbReference type="EMBL" id="LXQA010008454">
    <property type="protein sequence ID" value="MCH85410.1"/>
    <property type="molecule type" value="Genomic_DNA"/>
</dbReference>
<keyword evidence="1" id="KW-0520">NAD</keyword>
<accession>A0A392MD65</accession>
<dbReference type="AlphaFoldDB" id="A0A392MD65"/>
<evidence type="ECO:0000256" key="1">
    <source>
        <dbReference type="ARBA" id="ARBA00023027"/>
    </source>
</evidence>
<evidence type="ECO:0000259" key="2">
    <source>
        <dbReference type="PROSITE" id="PS50104"/>
    </source>
</evidence>
<keyword evidence="4" id="KW-1185">Reference proteome</keyword>
<dbReference type="PANTHER" id="PTHR32009:SF160">
    <property type="entry name" value="DISEASE RESISTANCE PROTEIN (TIR-NBS-LRR CLASS)"/>
    <property type="match status" value="1"/>
</dbReference>
<dbReference type="PANTHER" id="PTHR32009">
    <property type="entry name" value="TMV RESISTANCE PROTEIN N-LIKE"/>
    <property type="match status" value="1"/>
</dbReference>
<proteinExistence type="predicted"/>
<dbReference type="Gene3D" id="3.40.50.10140">
    <property type="entry name" value="Toll/interleukin-1 receptor homology (TIR) domain"/>
    <property type="match status" value="1"/>
</dbReference>
<dbReference type="GO" id="GO:0007165">
    <property type="term" value="P:signal transduction"/>
    <property type="evidence" value="ECO:0007669"/>
    <property type="project" value="InterPro"/>
</dbReference>
<name>A0A392MD65_9FABA</name>
<organism evidence="3 4">
    <name type="scientific">Trifolium medium</name>
    <dbReference type="NCBI Taxonomy" id="97028"/>
    <lineage>
        <taxon>Eukaryota</taxon>
        <taxon>Viridiplantae</taxon>
        <taxon>Streptophyta</taxon>
        <taxon>Embryophyta</taxon>
        <taxon>Tracheophyta</taxon>
        <taxon>Spermatophyta</taxon>
        <taxon>Magnoliopsida</taxon>
        <taxon>eudicotyledons</taxon>
        <taxon>Gunneridae</taxon>
        <taxon>Pentapetalae</taxon>
        <taxon>rosids</taxon>
        <taxon>fabids</taxon>
        <taxon>Fabales</taxon>
        <taxon>Fabaceae</taxon>
        <taxon>Papilionoideae</taxon>
        <taxon>50 kb inversion clade</taxon>
        <taxon>NPAAA clade</taxon>
        <taxon>Hologalegina</taxon>
        <taxon>IRL clade</taxon>
        <taxon>Trifolieae</taxon>
        <taxon>Trifolium</taxon>
    </lineage>
</organism>
<feature type="domain" description="TIR" evidence="2">
    <location>
        <begin position="9"/>
        <end position="168"/>
    </location>
</feature>
<dbReference type="Proteomes" id="UP000265520">
    <property type="component" value="Unassembled WGS sequence"/>
</dbReference>
<dbReference type="SUPFAM" id="SSF52200">
    <property type="entry name" value="Toll/Interleukin receptor TIR domain"/>
    <property type="match status" value="1"/>
</dbReference>
<dbReference type="PROSITE" id="PS50104">
    <property type="entry name" value="TIR"/>
    <property type="match status" value="1"/>
</dbReference>
<sequence>MPFEAGSRNIHDVFLSFRGEDTRASFTSHLYSALQNSGIKVFIDDNDLQRGDHISTSLSRAIELSQISIIVFSKNYADSRWCLNELEKIMMCHRTIAQAVVPVFYHVDPSEVRHQKGVFGIAFLSLLNRISNEMEFNPSWERERIPLSWSEALCQAASIAGFVIPNSR</sequence>
<gene>
    <name evidence="3" type="ORF">A2U01_0006256</name>
</gene>
<dbReference type="FunFam" id="3.40.50.10140:FF:000007">
    <property type="entry name" value="Disease resistance protein (TIR-NBS-LRR class)"/>
    <property type="match status" value="1"/>
</dbReference>
<dbReference type="SMART" id="SM00255">
    <property type="entry name" value="TIR"/>
    <property type="match status" value="1"/>
</dbReference>
<evidence type="ECO:0000313" key="4">
    <source>
        <dbReference type="Proteomes" id="UP000265520"/>
    </source>
</evidence>
<reference evidence="3 4" key="1">
    <citation type="journal article" date="2018" name="Front. Plant Sci.">
        <title>Red Clover (Trifolium pratense) and Zigzag Clover (T. medium) - A Picture of Genomic Similarities and Differences.</title>
        <authorList>
            <person name="Dluhosova J."/>
            <person name="Istvanek J."/>
            <person name="Nedelnik J."/>
            <person name="Repkova J."/>
        </authorList>
    </citation>
    <scope>NUCLEOTIDE SEQUENCE [LARGE SCALE GENOMIC DNA]</scope>
    <source>
        <strain evidence="4">cv. 10/8</strain>
        <tissue evidence="3">Leaf</tissue>
    </source>
</reference>
<protein>
    <submittedName>
        <fullName evidence="3">TMV resistance protein N-like</fullName>
    </submittedName>
</protein>
<dbReference type="Pfam" id="PF01582">
    <property type="entry name" value="TIR"/>
    <property type="match status" value="1"/>
</dbReference>